<dbReference type="Proteomes" id="UP000305888">
    <property type="component" value="Chromosome"/>
</dbReference>
<dbReference type="GO" id="GO:0016020">
    <property type="term" value="C:membrane"/>
    <property type="evidence" value="ECO:0007669"/>
    <property type="project" value="UniProtKB-SubCell"/>
</dbReference>
<feature type="transmembrane region" description="Helical" evidence="8">
    <location>
        <begin position="16"/>
        <end position="38"/>
    </location>
</feature>
<feature type="transmembrane region" description="Helical" evidence="8">
    <location>
        <begin position="192"/>
        <end position="212"/>
    </location>
</feature>
<evidence type="ECO:0000256" key="5">
    <source>
        <dbReference type="ARBA" id="ARBA00023136"/>
    </source>
</evidence>
<keyword evidence="2 8" id="KW-0812">Transmembrane</keyword>
<evidence type="ECO:0000313" key="10">
    <source>
        <dbReference type="Proteomes" id="UP000305888"/>
    </source>
</evidence>
<dbReference type="AlphaFoldDB" id="A0A5B8FX61"/>
<evidence type="ECO:0000256" key="8">
    <source>
        <dbReference type="SAM" id="Phobius"/>
    </source>
</evidence>
<keyword evidence="6" id="KW-0479">Metal-binding</keyword>
<dbReference type="GO" id="GO:0046872">
    <property type="term" value="F:metal ion binding"/>
    <property type="evidence" value="ECO:0007669"/>
    <property type="project" value="UniProtKB-KW"/>
</dbReference>
<dbReference type="GO" id="GO:0016811">
    <property type="term" value="F:hydrolase activity, acting on carbon-nitrogen (but not peptide) bonds, in linear amides"/>
    <property type="evidence" value="ECO:0007669"/>
    <property type="project" value="InterPro"/>
</dbReference>
<evidence type="ECO:0000256" key="2">
    <source>
        <dbReference type="ARBA" id="ARBA00022692"/>
    </source>
</evidence>
<feature type="binding site" evidence="6">
    <location>
        <position position="21"/>
    </location>
    <ligand>
        <name>Ca(2+)</name>
        <dbReference type="ChEBI" id="CHEBI:29108"/>
    </ligand>
</feature>
<organism evidence="9 10">
    <name type="scientific">Paroceanicella profunda</name>
    <dbReference type="NCBI Taxonomy" id="2579971"/>
    <lineage>
        <taxon>Bacteria</taxon>
        <taxon>Pseudomonadati</taxon>
        <taxon>Pseudomonadota</taxon>
        <taxon>Alphaproteobacteria</taxon>
        <taxon>Rhodobacterales</taxon>
        <taxon>Paracoccaceae</taxon>
        <taxon>Paroceanicella</taxon>
    </lineage>
</organism>
<evidence type="ECO:0000313" key="9">
    <source>
        <dbReference type="EMBL" id="QDL90663.1"/>
    </source>
</evidence>
<feature type="binding site" evidence="7">
    <location>
        <position position="68"/>
    </location>
    <ligand>
        <name>Zn(2+)</name>
        <dbReference type="ChEBI" id="CHEBI:29105"/>
        <note>catalytic</note>
    </ligand>
</feature>
<evidence type="ECO:0008006" key="11">
    <source>
        <dbReference type="Google" id="ProtNLM"/>
    </source>
</evidence>
<dbReference type="InterPro" id="IPR008901">
    <property type="entry name" value="ACER"/>
</dbReference>
<evidence type="ECO:0000256" key="3">
    <source>
        <dbReference type="ARBA" id="ARBA00022801"/>
    </source>
</evidence>
<sequence>MDWTAHVDVYCERLSAAFWAEPLNALTNLAFIIAALVMAPRAARAPERGALVLCALLGTIGVGSFLFHTVAQRWAGLADVLPILAFILAYIWLATRRFFGAPWWAAALMAALFIPINIGTAALLREAGGALAASAGYAGVVVFLLLYAAALAGRHPDTALRLAAGAGIFVVSLAFRSADGPVCAAFPPGTHFMWHILNAVMLAWMIHALMAARAPRVARGHGSV</sequence>
<feature type="transmembrane region" description="Helical" evidence="8">
    <location>
        <begin position="105"/>
        <end position="124"/>
    </location>
</feature>
<proteinExistence type="predicted"/>
<feature type="binding site" evidence="7">
    <location>
        <position position="191"/>
    </location>
    <ligand>
        <name>Zn(2+)</name>
        <dbReference type="ChEBI" id="CHEBI:29105"/>
        <note>catalytic</note>
    </ligand>
</feature>
<feature type="transmembrane region" description="Helical" evidence="8">
    <location>
        <begin position="130"/>
        <end position="152"/>
    </location>
</feature>
<comment type="subcellular location">
    <subcellularLocation>
        <location evidence="1">Membrane</location>
        <topology evidence="1">Multi-pass membrane protein</topology>
    </subcellularLocation>
</comment>
<keyword evidence="10" id="KW-1185">Reference proteome</keyword>
<keyword evidence="4 8" id="KW-1133">Transmembrane helix</keyword>
<protein>
    <recommendedName>
        <fullName evidence="11">Ceramidase</fullName>
    </recommendedName>
</protein>
<evidence type="ECO:0000256" key="4">
    <source>
        <dbReference type="ARBA" id="ARBA00022989"/>
    </source>
</evidence>
<feature type="transmembrane region" description="Helical" evidence="8">
    <location>
        <begin position="74"/>
        <end position="93"/>
    </location>
</feature>
<keyword evidence="5 8" id="KW-0472">Membrane</keyword>
<reference evidence="9 10" key="1">
    <citation type="submission" date="2019-06" db="EMBL/GenBank/DDBJ databases">
        <title>Genome sequence of Rhodobacteraceae bacterium D4M1.</title>
        <authorList>
            <person name="Cao J."/>
        </authorList>
    </citation>
    <scope>NUCLEOTIDE SEQUENCE [LARGE SCALE GENOMIC DNA]</scope>
    <source>
        <strain evidence="9 10">D4M1</strain>
    </source>
</reference>
<keyword evidence="3" id="KW-0378">Hydrolase</keyword>
<feature type="binding site" evidence="7">
    <location>
        <position position="195"/>
    </location>
    <ligand>
        <name>Zn(2+)</name>
        <dbReference type="ChEBI" id="CHEBI:29105"/>
        <note>catalytic</note>
    </ligand>
</feature>
<dbReference type="GO" id="GO:0006672">
    <property type="term" value="P:ceramide metabolic process"/>
    <property type="evidence" value="ECO:0007669"/>
    <property type="project" value="InterPro"/>
</dbReference>
<accession>A0A5B8FX61</accession>
<comment type="cofactor">
    <cofactor evidence="7">
        <name>Zn(2+)</name>
        <dbReference type="ChEBI" id="CHEBI:29105"/>
    </cofactor>
</comment>
<keyword evidence="7" id="KW-0862">Zinc</keyword>
<dbReference type="OrthoDB" id="277121at2"/>
<dbReference type="KEGG" id="ppru:FDP22_02000"/>
<dbReference type="RefSeq" id="WP_138576685.1">
    <property type="nucleotide sequence ID" value="NZ_CP040818.1"/>
</dbReference>
<evidence type="ECO:0000256" key="1">
    <source>
        <dbReference type="ARBA" id="ARBA00004141"/>
    </source>
</evidence>
<evidence type="ECO:0000256" key="6">
    <source>
        <dbReference type="PIRSR" id="PIRSR608901-1"/>
    </source>
</evidence>
<evidence type="ECO:0000256" key="7">
    <source>
        <dbReference type="PIRSR" id="PIRSR608901-2"/>
    </source>
</evidence>
<keyword evidence="6" id="KW-0106">Calcium</keyword>
<dbReference type="Pfam" id="PF05875">
    <property type="entry name" value="Ceramidase"/>
    <property type="match status" value="1"/>
</dbReference>
<feature type="transmembrane region" description="Helical" evidence="8">
    <location>
        <begin position="50"/>
        <end position="68"/>
    </location>
</feature>
<feature type="transmembrane region" description="Helical" evidence="8">
    <location>
        <begin position="159"/>
        <end position="177"/>
    </location>
</feature>
<dbReference type="EMBL" id="CP040818">
    <property type="protein sequence ID" value="QDL90663.1"/>
    <property type="molecule type" value="Genomic_DNA"/>
</dbReference>
<name>A0A5B8FX61_9RHOB</name>
<gene>
    <name evidence="9" type="ORF">FDP22_02000</name>
</gene>